<dbReference type="GO" id="GO:0004765">
    <property type="term" value="F:shikimate kinase activity"/>
    <property type="evidence" value="ECO:0007669"/>
    <property type="project" value="UniProtKB-EC"/>
</dbReference>
<name>A0A3B0YEK0_9ZZZZ</name>
<dbReference type="PANTHER" id="PTHR21087:SF16">
    <property type="entry name" value="SHIKIMATE KINASE 1, CHLOROPLASTIC"/>
    <property type="match status" value="1"/>
</dbReference>
<sequence>MAVNRQNIFLIGPMGAGKTTMGRQIARRLRMDFEDSDHVIEAQTGAEISLIFEKEGEAGFRKREISAIDTLTQQSGLVLATGGGAVLSEENRKHLKSRGTVIYLHSNIKHLLERVRHDTSRPLLQTADPAAKFREIMKIREPLYRETADIVINTGQQSIRSVINVMLGRIKVFQKKSRAKNDFTKR</sequence>
<comment type="catalytic activity">
    <reaction evidence="10">
        <text>shikimate + ATP = 3-phosphoshikimate + ADP + H(+)</text>
        <dbReference type="Rhea" id="RHEA:13121"/>
        <dbReference type="ChEBI" id="CHEBI:15378"/>
        <dbReference type="ChEBI" id="CHEBI:30616"/>
        <dbReference type="ChEBI" id="CHEBI:36208"/>
        <dbReference type="ChEBI" id="CHEBI:145989"/>
        <dbReference type="ChEBI" id="CHEBI:456216"/>
        <dbReference type="EC" id="2.7.1.71"/>
    </reaction>
</comment>
<dbReference type="GO" id="GO:0008652">
    <property type="term" value="P:amino acid biosynthetic process"/>
    <property type="evidence" value="ECO:0007669"/>
    <property type="project" value="UniProtKB-KW"/>
</dbReference>
<gene>
    <name evidence="11" type="ORF">MNBD_GAMMA10-1687</name>
</gene>
<dbReference type="UniPathway" id="UPA00053">
    <property type="reaction ID" value="UER00088"/>
</dbReference>
<dbReference type="GO" id="GO:0005829">
    <property type="term" value="C:cytosol"/>
    <property type="evidence" value="ECO:0007669"/>
    <property type="project" value="TreeGrafter"/>
</dbReference>
<keyword evidence="8" id="KW-0067">ATP-binding</keyword>
<evidence type="ECO:0000256" key="6">
    <source>
        <dbReference type="ARBA" id="ARBA00022741"/>
    </source>
</evidence>
<dbReference type="HAMAP" id="MF_00109">
    <property type="entry name" value="Shikimate_kinase"/>
    <property type="match status" value="1"/>
</dbReference>
<keyword evidence="7 11" id="KW-0418">Kinase</keyword>
<dbReference type="PROSITE" id="PS01128">
    <property type="entry name" value="SHIKIMATE_KINASE"/>
    <property type="match status" value="1"/>
</dbReference>
<dbReference type="InterPro" id="IPR027417">
    <property type="entry name" value="P-loop_NTPase"/>
</dbReference>
<evidence type="ECO:0000256" key="9">
    <source>
        <dbReference type="ARBA" id="ARBA00023141"/>
    </source>
</evidence>
<reference evidence="11" key="1">
    <citation type="submission" date="2018-06" db="EMBL/GenBank/DDBJ databases">
        <authorList>
            <person name="Zhirakovskaya E."/>
        </authorList>
    </citation>
    <scope>NUCLEOTIDE SEQUENCE</scope>
</reference>
<dbReference type="GO" id="GO:0005524">
    <property type="term" value="F:ATP binding"/>
    <property type="evidence" value="ECO:0007669"/>
    <property type="project" value="UniProtKB-KW"/>
</dbReference>
<comment type="similarity">
    <text evidence="2">Belongs to the shikimate kinase family.</text>
</comment>
<keyword evidence="4" id="KW-0028">Amino-acid biosynthesis</keyword>
<dbReference type="AlphaFoldDB" id="A0A3B0YEK0"/>
<dbReference type="PRINTS" id="PR01100">
    <property type="entry name" value="SHIKIMTKNASE"/>
</dbReference>
<dbReference type="InterPro" id="IPR031322">
    <property type="entry name" value="Shikimate/glucono_kinase"/>
</dbReference>
<proteinExistence type="inferred from homology"/>
<evidence type="ECO:0000256" key="10">
    <source>
        <dbReference type="ARBA" id="ARBA00048567"/>
    </source>
</evidence>
<dbReference type="InterPro" id="IPR023000">
    <property type="entry name" value="Shikimate_kinase_CS"/>
</dbReference>
<accession>A0A3B0YEK0</accession>
<dbReference type="CDD" id="cd00464">
    <property type="entry name" value="SK"/>
    <property type="match status" value="1"/>
</dbReference>
<evidence type="ECO:0000256" key="7">
    <source>
        <dbReference type="ARBA" id="ARBA00022777"/>
    </source>
</evidence>
<evidence type="ECO:0000256" key="4">
    <source>
        <dbReference type="ARBA" id="ARBA00022605"/>
    </source>
</evidence>
<protein>
    <recommendedName>
        <fullName evidence="3">shikimate kinase</fullName>
        <ecNumber evidence="3">2.7.1.71</ecNumber>
    </recommendedName>
</protein>
<dbReference type="GO" id="GO:0009423">
    <property type="term" value="P:chorismate biosynthetic process"/>
    <property type="evidence" value="ECO:0007669"/>
    <property type="project" value="UniProtKB-UniPathway"/>
</dbReference>
<keyword evidence="9" id="KW-0057">Aromatic amino acid biosynthesis</keyword>
<comment type="pathway">
    <text evidence="1">Metabolic intermediate biosynthesis; chorismate biosynthesis; chorismate from D-erythrose 4-phosphate and phosphoenolpyruvate: step 5/7.</text>
</comment>
<dbReference type="InterPro" id="IPR000623">
    <property type="entry name" value="Shikimate_kinase/TSH1"/>
</dbReference>
<keyword evidence="6" id="KW-0547">Nucleotide-binding</keyword>
<dbReference type="EMBL" id="UOFJ01000674">
    <property type="protein sequence ID" value="VAW72579.1"/>
    <property type="molecule type" value="Genomic_DNA"/>
</dbReference>
<dbReference type="EC" id="2.7.1.71" evidence="3"/>
<evidence type="ECO:0000256" key="8">
    <source>
        <dbReference type="ARBA" id="ARBA00022840"/>
    </source>
</evidence>
<dbReference type="Gene3D" id="3.40.50.300">
    <property type="entry name" value="P-loop containing nucleotide triphosphate hydrolases"/>
    <property type="match status" value="1"/>
</dbReference>
<keyword evidence="5 11" id="KW-0808">Transferase</keyword>
<evidence type="ECO:0000256" key="3">
    <source>
        <dbReference type="ARBA" id="ARBA00012154"/>
    </source>
</evidence>
<dbReference type="SUPFAM" id="SSF52540">
    <property type="entry name" value="P-loop containing nucleoside triphosphate hydrolases"/>
    <property type="match status" value="1"/>
</dbReference>
<organism evidence="11">
    <name type="scientific">hydrothermal vent metagenome</name>
    <dbReference type="NCBI Taxonomy" id="652676"/>
    <lineage>
        <taxon>unclassified sequences</taxon>
        <taxon>metagenomes</taxon>
        <taxon>ecological metagenomes</taxon>
    </lineage>
</organism>
<evidence type="ECO:0000256" key="1">
    <source>
        <dbReference type="ARBA" id="ARBA00004842"/>
    </source>
</evidence>
<evidence type="ECO:0000256" key="5">
    <source>
        <dbReference type="ARBA" id="ARBA00022679"/>
    </source>
</evidence>
<dbReference type="NCBIfam" id="NF003456">
    <property type="entry name" value="PRK05057.1"/>
    <property type="match status" value="1"/>
</dbReference>
<dbReference type="GO" id="GO:0009073">
    <property type="term" value="P:aromatic amino acid family biosynthetic process"/>
    <property type="evidence" value="ECO:0007669"/>
    <property type="project" value="UniProtKB-KW"/>
</dbReference>
<evidence type="ECO:0000313" key="11">
    <source>
        <dbReference type="EMBL" id="VAW72579.1"/>
    </source>
</evidence>
<evidence type="ECO:0000256" key="2">
    <source>
        <dbReference type="ARBA" id="ARBA00006997"/>
    </source>
</evidence>
<dbReference type="PANTHER" id="PTHR21087">
    <property type="entry name" value="SHIKIMATE KINASE"/>
    <property type="match status" value="1"/>
</dbReference>
<dbReference type="Pfam" id="PF01202">
    <property type="entry name" value="SKI"/>
    <property type="match status" value="1"/>
</dbReference>